<comment type="caution">
    <text evidence="2">The sequence shown here is derived from an EMBL/GenBank/DDBJ whole genome shotgun (WGS) entry which is preliminary data.</text>
</comment>
<keyword evidence="3" id="KW-1185">Reference proteome</keyword>
<name>A0ABX3RBS3_9MYCO</name>
<proteinExistence type="predicted"/>
<protein>
    <submittedName>
        <fullName evidence="2">PE family protein</fullName>
    </submittedName>
</protein>
<dbReference type="Gene3D" id="1.10.287.850">
    <property type="entry name" value="HP0062-like domain"/>
    <property type="match status" value="1"/>
</dbReference>
<dbReference type="Pfam" id="PF00934">
    <property type="entry name" value="PE"/>
    <property type="match status" value="1"/>
</dbReference>
<accession>A0ABX3RBS3</accession>
<evidence type="ECO:0000313" key="3">
    <source>
        <dbReference type="Proteomes" id="UP000192319"/>
    </source>
</evidence>
<feature type="non-terminal residue" evidence="2">
    <location>
        <position position="102"/>
    </location>
</feature>
<dbReference type="InterPro" id="IPR000084">
    <property type="entry name" value="PE-PGRS_N"/>
</dbReference>
<dbReference type="Proteomes" id="UP000192319">
    <property type="component" value="Unassembled WGS sequence"/>
</dbReference>
<dbReference type="InterPro" id="IPR038332">
    <property type="entry name" value="PPE_sf"/>
</dbReference>
<dbReference type="RefSeq" id="WP_158086786.1">
    <property type="nucleotide sequence ID" value="NZ_MVHD01000015.1"/>
</dbReference>
<dbReference type="SUPFAM" id="SSF140459">
    <property type="entry name" value="PE/PPE dimer-like"/>
    <property type="match status" value="1"/>
</dbReference>
<evidence type="ECO:0000259" key="1">
    <source>
        <dbReference type="Pfam" id="PF00934"/>
    </source>
</evidence>
<dbReference type="EMBL" id="MVHD01000015">
    <property type="protein sequence ID" value="OQZ90812.1"/>
    <property type="molecule type" value="Genomic_DNA"/>
</dbReference>
<sequence length="102" mass="10134">MSYVIALPDAVAAAAANMERISAALATADVAAAGATTNVVSPGADEVSGVVAALFSSYAKDYRAEAAQAATFHAQFVSALTASAQSYASAEAYDCALAVRAL</sequence>
<gene>
    <name evidence="2" type="ORF">BST11_11650</name>
</gene>
<organism evidence="2 3">
    <name type="scientific">Mycobacterium alsense</name>
    <dbReference type="NCBI Taxonomy" id="324058"/>
    <lineage>
        <taxon>Bacteria</taxon>
        <taxon>Bacillati</taxon>
        <taxon>Actinomycetota</taxon>
        <taxon>Actinomycetes</taxon>
        <taxon>Mycobacteriales</taxon>
        <taxon>Mycobacteriaceae</taxon>
        <taxon>Mycobacterium</taxon>
    </lineage>
</organism>
<feature type="domain" description="PE" evidence="1">
    <location>
        <begin position="4"/>
        <end position="92"/>
    </location>
</feature>
<evidence type="ECO:0000313" key="2">
    <source>
        <dbReference type="EMBL" id="OQZ90812.1"/>
    </source>
</evidence>
<reference evidence="2 3" key="1">
    <citation type="submission" date="2017-02" db="EMBL/GenBank/DDBJ databases">
        <title>The new phylogeny of genus Mycobacterium.</title>
        <authorList>
            <person name="Tortoli E."/>
            <person name="Trovato A."/>
            <person name="Cirillo D.M."/>
        </authorList>
    </citation>
    <scope>NUCLEOTIDE SEQUENCE [LARGE SCALE GENOMIC DNA]</scope>
    <source>
        <strain evidence="2 3">DSM 45230</strain>
    </source>
</reference>